<organism evidence="10">
    <name type="scientific">Thermomicrobium roseum</name>
    <dbReference type="NCBI Taxonomy" id="500"/>
    <lineage>
        <taxon>Bacteria</taxon>
        <taxon>Pseudomonadati</taxon>
        <taxon>Thermomicrobiota</taxon>
        <taxon>Thermomicrobia</taxon>
        <taxon>Thermomicrobiales</taxon>
        <taxon>Thermomicrobiaceae</taxon>
        <taxon>Thermomicrobium</taxon>
    </lineage>
</organism>
<dbReference type="PANTHER" id="PTHR30053">
    <property type="entry name" value="ELONGATION FACTOR P"/>
    <property type="match status" value="1"/>
</dbReference>
<dbReference type="InterPro" id="IPR011768">
    <property type="entry name" value="Transl_elongation_fac_P"/>
</dbReference>
<gene>
    <name evidence="7 10" type="primary">efp</name>
    <name evidence="10" type="ORF">ENP47_06185</name>
</gene>
<dbReference type="HAMAP" id="MF_00141">
    <property type="entry name" value="EF_P"/>
    <property type="match status" value="1"/>
</dbReference>
<dbReference type="Pfam" id="PF09285">
    <property type="entry name" value="Elong-fact-P_C"/>
    <property type="match status" value="1"/>
</dbReference>
<dbReference type="CDD" id="cd04470">
    <property type="entry name" value="S1_EF-P_repeat_1"/>
    <property type="match status" value="1"/>
</dbReference>
<evidence type="ECO:0000256" key="6">
    <source>
        <dbReference type="ARBA" id="ARBA00022917"/>
    </source>
</evidence>
<dbReference type="EMBL" id="DSJL01000011">
    <property type="protein sequence ID" value="HEF65165.1"/>
    <property type="molecule type" value="Genomic_DNA"/>
</dbReference>
<evidence type="ECO:0000256" key="7">
    <source>
        <dbReference type="HAMAP-Rule" id="MF_00141"/>
    </source>
</evidence>
<dbReference type="PROSITE" id="PS01275">
    <property type="entry name" value="EFP"/>
    <property type="match status" value="1"/>
</dbReference>
<protein>
    <recommendedName>
        <fullName evidence="7 8">Elongation factor P</fullName>
        <shortName evidence="7">EF-P</shortName>
    </recommendedName>
</protein>
<dbReference type="GO" id="GO:0043043">
    <property type="term" value="P:peptide biosynthetic process"/>
    <property type="evidence" value="ECO:0007669"/>
    <property type="project" value="InterPro"/>
</dbReference>
<comment type="caution">
    <text evidence="10">The sequence shown here is derived from an EMBL/GenBank/DDBJ whole genome shotgun (WGS) entry which is preliminary data.</text>
</comment>
<evidence type="ECO:0000256" key="4">
    <source>
        <dbReference type="ARBA" id="ARBA00022490"/>
    </source>
</evidence>
<proteinExistence type="inferred from homology"/>
<dbReference type="InterPro" id="IPR015365">
    <property type="entry name" value="Elong-fact-P_C"/>
</dbReference>
<dbReference type="PIRSF" id="PIRSF005901">
    <property type="entry name" value="EF-P"/>
    <property type="match status" value="1"/>
</dbReference>
<dbReference type="SUPFAM" id="SSF50104">
    <property type="entry name" value="Translation proteins SH3-like domain"/>
    <property type="match status" value="1"/>
</dbReference>
<dbReference type="CDD" id="cd05794">
    <property type="entry name" value="S1_EF-P_repeat_2"/>
    <property type="match status" value="1"/>
</dbReference>
<dbReference type="GO" id="GO:0003746">
    <property type="term" value="F:translation elongation factor activity"/>
    <property type="evidence" value="ECO:0007669"/>
    <property type="project" value="UniProtKB-UniRule"/>
</dbReference>
<dbReference type="SMART" id="SM01185">
    <property type="entry name" value="EFP"/>
    <property type="match status" value="1"/>
</dbReference>
<sequence length="186" mass="20617">MIETGDLRKGLTLLIDGELVRVLDFQHVKMGRGSAFVRLTLKNLRTGATTTTTVQAGSRFELAPLERHRVQFLYEDNGQYHFMDTETFEQFAVDREALGDAVNYLKEGLQLDLLTYEGQPVEVELPVTVDLKVIDTPPGVRGDTQSGGGKPATLETGLVVTVPFFVEVGDVVRVDTRTGEYIERVS</sequence>
<dbReference type="InterPro" id="IPR013852">
    <property type="entry name" value="Transl_elong_P/YeiP_CS"/>
</dbReference>
<dbReference type="PROSITE" id="PS50042">
    <property type="entry name" value="CNMP_BINDING_3"/>
    <property type="match status" value="1"/>
</dbReference>
<reference evidence="10" key="1">
    <citation type="journal article" date="2020" name="mSystems">
        <title>Genome- and Community-Level Interaction Insights into Carbon Utilization and Element Cycling Functions of Hydrothermarchaeota in Hydrothermal Sediment.</title>
        <authorList>
            <person name="Zhou Z."/>
            <person name="Liu Y."/>
            <person name="Xu W."/>
            <person name="Pan J."/>
            <person name="Luo Z.H."/>
            <person name="Li M."/>
        </authorList>
    </citation>
    <scope>NUCLEOTIDE SEQUENCE [LARGE SCALE GENOMIC DNA]</scope>
    <source>
        <strain evidence="10">SpSt-222</strain>
    </source>
</reference>
<dbReference type="InterPro" id="IPR000595">
    <property type="entry name" value="cNMP-bd_dom"/>
</dbReference>
<evidence type="ECO:0000313" key="10">
    <source>
        <dbReference type="EMBL" id="HEF65165.1"/>
    </source>
</evidence>
<comment type="function">
    <text evidence="7">Involved in peptide bond synthesis. Stimulates efficient translation and peptide-bond synthesis on native or reconstituted 70S ribosomes in vitro. Probably functions indirectly by altering the affinity of the ribosome for aminoacyl-tRNA, thus increasing their reactivity as acceptors for peptidyl transferase.</text>
</comment>
<dbReference type="Gene3D" id="2.30.30.30">
    <property type="match status" value="1"/>
</dbReference>
<dbReference type="Gene3D" id="2.40.50.140">
    <property type="entry name" value="Nucleic acid-binding proteins"/>
    <property type="match status" value="2"/>
</dbReference>
<name>A0A7C2BF96_THERO</name>
<evidence type="ECO:0000256" key="2">
    <source>
        <dbReference type="ARBA" id="ARBA00004815"/>
    </source>
</evidence>
<dbReference type="InterPro" id="IPR001059">
    <property type="entry name" value="Transl_elong_P/YeiP_cen"/>
</dbReference>
<evidence type="ECO:0000256" key="9">
    <source>
        <dbReference type="RuleBase" id="RU004389"/>
    </source>
</evidence>
<dbReference type="PANTHER" id="PTHR30053:SF12">
    <property type="entry name" value="ELONGATION FACTOR P (EF-P) FAMILY PROTEIN"/>
    <property type="match status" value="1"/>
</dbReference>
<comment type="subcellular location">
    <subcellularLocation>
        <location evidence="1 7">Cytoplasm</location>
    </subcellularLocation>
</comment>
<evidence type="ECO:0000256" key="1">
    <source>
        <dbReference type="ARBA" id="ARBA00004496"/>
    </source>
</evidence>
<keyword evidence="6 7" id="KW-0648">Protein biosynthesis</keyword>
<dbReference type="Pfam" id="PF01132">
    <property type="entry name" value="EFP"/>
    <property type="match status" value="1"/>
</dbReference>
<dbReference type="InterPro" id="IPR013185">
    <property type="entry name" value="Transl_elong_KOW-like"/>
</dbReference>
<comment type="similarity">
    <text evidence="3 7 9">Belongs to the elongation factor P family.</text>
</comment>
<dbReference type="FunFam" id="2.40.50.140:FF:000004">
    <property type="entry name" value="Elongation factor P"/>
    <property type="match status" value="1"/>
</dbReference>
<dbReference type="InterPro" id="IPR020599">
    <property type="entry name" value="Transl_elong_fac_P/YeiP"/>
</dbReference>
<comment type="pathway">
    <text evidence="2 7">Protein biosynthesis; polypeptide chain elongation.</text>
</comment>
<evidence type="ECO:0000256" key="5">
    <source>
        <dbReference type="ARBA" id="ARBA00022768"/>
    </source>
</evidence>
<dbReference type="NCBIfam" id="NF001810">
    <property type="entry name" value="PRK00529.1"/>
    <property type="match status" value="1"/>
</dbReference>
<dbReference type="InterPro" id="IPR008991">
    <property type="entry name" value="Translation_prot_SH3-like_sf"/>
</dbReference>
<keyword evidence="5 7" id="KW-0251">Elongation factor</keyword>
<dbReference type="InterPro" id="IPR014722">
    <property type="entry name" value="Rib_uL2_dom2"/>
</dbReference>
<dbReference type="FunFam" id="2.30.30.30:FF:000003">
    <property type="entry name" value="Elongation factor P"/>
    <property type="match status" value="1"/>
</dbReference>
<keyword evidence="4 7" id="KW-0963">Cytoplasm</keyword>
<dbReference type="SUPFAM" id="SSF50249">
    <property type="entry name" value="Nucleic acid-binding proteins"/>
    <property type="match status" value="2"/>
</dbReference>
<dbReference type="NCBIfam" id="TIGR00038">
    <property type="entry name" value="efp"/>
    <property type="match status" value="1"/>
</dbReference>
<dbReference type="AlphaFoldDB" id="A0A7C2BF96"/>
<dbReference type="Pfam" id="PF08207">
    <property type="entry name" value="EFP_N"/>
    <property type="match status" value="1"/>
</dbReference>
<dbReference type="GO" id="GO:0005829">
    <property type="term" value="C:cytosol"/>
    <property type="evidence" value="ECO:0007669"/>
    <property type="project" value="UniProtKB-ARBA"/>
</dbReference>
<dbReference type="FunFam" id="2.40.50.140:FF:000009">
    <property type="entry name" value="Elongation factor P"/>
    <property type="match status" value="1"/>
</dbReference>
<accession>A0A7C2BF96</accession>
<dbReference type="SMART" id="SM00841">
    <property type="entry name" value="Elong-fact-P_C"/>
    <property type="match status" value="1"/>
</dbReference>
<dbReference type="UniPathway" id="UPA00345"/>
<dbReference type="InterPro" id="IPR012340">
    <property type="entry name" value="NA-bd_OB-fold"/>
</dbReference>
<evidence type="ECO:0000256" key="3">
    <source>
        <dbReference type="ARBA" id="ARBA00009479"/>
    </source>
</evidence>
<evidence type="ECO:0000256" key="8">
    <source>
        <dbReference type="NCBIfam" id="TIGR00038"/>
    </source>
</evidence>